<comment type="caution">
    <text evidence="2">The sequence shown here is derived from an EMBL/GenBank/DDBJ whole genome shotgun (WGS) entry which is preliminary data.</text>
</comment>
<evidence type="ECO:0000313" key="2">
    <source>
        <dbReference type="EMBL" id="MFC4022800.1"/>
    </source>
</evidence>
<dbReference type="InterPro" id="IPR016977">
    <property type="entry name" value="ComGF"/>
</dbReference>
<name>A0ABV8GSV8_9BACI</name>
<evidence type="ECO:0000256" key="1">
    <source>
        <dbReference type="SAM" id="Phobius"/>
    </source>
</evidence>
<evidence type="ECO:0000313" key="3">
    <source>
        <dbReference type="Proteomes" id="UP001595772"/>
    </source>
</evidence>
<organism evidence="2 3">
    <name type="scientific">Oceanobacillus longus</name>
    <dbReference type="NCBI Taxonomy" id="930120"/>
    <lineage>
        <taxon>Bacteria</taxon>
        <taxon>Bacillati</taxon>
        <taxon>Bacillota</taxon>
        <taxon>Bacilli</taxon>
        <taxon>Bacillales</taxon>
        <taxon>Bacillaceae</taxon>
        <taxon>Oceanobacillus</taxon>
    </lineage>
</organism>
<keyword evidence="1" id="KW-1133">Transmembrane helix</keyword>
<keyword evidence="1" id="KW-0472">Membrane</keyword>
<feature type="transmembrane region" description="Helical" evidence="1">
    <location>
        <begin position="21"/>
        <end position="44"/>
    </location>
</feature>
<gene>
    <name evidence="2" type="ORF">ACFOUV_03105</name>
</gene>
<accession>A0ABV8GSV8</accession>
<reference evidence="3" key="1">
    <citation type="journal article" date="2019" name="Int. J. Syst. Evol. Microbiol.">
        <title>The Global Catalogue of Microorganisms (GCM) 10K type strain sequencing project: providing services to taxonomists for standard genome sequencing and annotation.</title>
        <authorList>
            <consortium name="The Broad Institute Genomics Platform"/>
            <consortium name="The Broad Institute Genome Sequencing Center for Infectious Disease"/>
            <person name="Wu L."/>
            <person name="Ma J."/>
        </authorList>
    </citation>
    <scope>NUCLEOTIDE SEQUENCE [LARGE SCALE GENOMIC DNA]</scope>
    <source>
        <strain evidence="3">IBRC-M 10703</strain>
    </source>
</reference>
<protein>
    <submittedName>
        <fullName evidence="2">Competence type IV pilus minor pilin ComGF</fullName>
    </submittedName>
</protein>
<dbReference type="EMBL" id="JBHSAO010000001">
    <property type="protein sequence ID" value="MFC4022800.1"/>
    <property type="molecule type" value="Genomic_DNA"/>
</dbReference>
<dbReference type="Proteomes" id="UP001595772">
    <property type="component" value="Unassembled WGS sequence"/>
</dbReference>
<dbReference type="RefSeq" id="WP_379495296.1">
    <property type="nucleotide sequence ID" value="NZ_JBHSAO010000001.1"/>
</dbReference>
<sequence>MQSKERKDYVCMGYRHREKGFTFVTLLLMITILSSTLPFLSYLIQFADYEPNYDEISAQQFFHFIRNDVIKSTTIEASGKKLYLNQKYEDVTATIELYGSLIRRQVNGQGHEVYLRDVKDISFTSLPFGIHVSVTMLTGAKHEKTIIHYQ</sequence>
<keyword evidence="1" id="KW-0812">Transmembrane</keyword>
<proteinExistence type="predicted"/>
<keyword evidence="3" id="KW-1185">Reference proteome</keyword>
<dbReference type="Pfam" id="PF15980">
    <property type="entry name" value="ComGF"/>
    <property type="match status" value="1"/>
</dbReference>